<gene>
    <name evidence="1" type="ORF">DPMN_175056</name>
</gene>
<organism evidence="1 2">
    <name type="scientific">Dreissena polymorpha</name>
    <name type="common">Zebra mussel</name>
    <name type="synonym">Mytilus polymorpha</name>
    <dbReference type="NCBI Taxonomy" id="45954"/>
    <lineage>
        <taxon>Eukaryota</taxon>
        <taxon>Metazoa</taxon>
        <taxon>Spiralia</taxon>
        <taxon>Lophotrochozoa</taxon>
        <taxon>Mollusca</taxon>
        <taxon>Bivalvia</taxon>
        <taxon>Autobranchia</taxon>
        <taxon>Heteroconchia</taxon>
        <taxon>Euheterodonta</taxon>
        <taxon>Imparidentia</taxon>
        <taxon>Neoheterodontei</taxon>
        <taxon>Myida</taxon>
        <taxon>Dreissenoidea</taxon>
        <taxon>Dreissenidae</taxon>
        <taxon>Dreissena</taxon>
    </lineage>
</organism>
<dbReference type="Proteomes" id="UP000828390">
    <property type="component" value="Unassembled WGS sequence"/>
</dbReference>
<comment type="caution">
    <text evidence="1">The sequence shown here is derived from an EMBL/GenBank/DDBJ whole genome shotgun (WGS) entry which is preliminary data.</text>
</comment>
<reference evidence="1" key="2">
    <citation type="submission" date="2020-11" db="EMBL/GenBank/DDBJ databases">
        <authorList>
            <person name="McCartney M.A."/>
            <person name="Auch B."/>
            <person name="Kono T."/>
            <person name="Mallez S."/>
            <person name="Becker A."/>
            <person name="Gohl D.M."/>
            <person name="Silverstein K.A.T."/>
            <person name="Koren S."/>
            <person name="Bechman K.B."/>
            <person name="Herman A."/>
            <person name="Abrahante J.E."/>
            <person name="Garbe J."/>
        </authorList>
    </citation>
    <scope>NUCLEOTIDE SEQUENCE</scope>
    <source>
        <strain evidence="1">Duluth1</strain>
        <tissue evidence="1">Whole animal</tissue>
    </source>
</reference>
<dbReference type="EMBL" id="JAIWYP010000009">
    <property type="protein sequence ID" value="KAH3773688.1"/>
    <property type="molecule type" value="Genomic_DNA"/>
</dbReference>
<name>A0A9D4IJ70_DREPO</name>
<evidence type="ECO:0000313" key="2">
    <source>
        <dbReference type="Proteomes" id="UP000828390"/>
    </source>
</evidence>
<protein>
    <submittedName>
        <fullName evidence="1">Uncharacterized protein</fullName>
    </submittedName>
</protein>
<sequence length="198" mass="22391">MEMPSDSLKCSIKAICALPDGQQYQVAMGHVAVALGNTSESHLVLARKFQLQHICMGLVHHQGDMFISSGTALFKYPLSGKQIVIQSLLSQDKDDEDEVDKNYLIRRYSANHGRPSRLAVVKTVLRSKGVARLRLVTVQKLYRVTRLRLVTVLKLRLRSFLEVTLIRPGKNQRVVKLLPYDKVLARLFGGFEESLLYD</sequence>
<reference evidence="1" key="1">
    <citation type="journal article" date="2019" name="bioRxiv">
        <title>The Genome of the Zebra Mussel, Dreissena polymorpha: A Resource for Invasive Species Research.</title>
        <authorList>
            <person name="McCartney M.A."/>
            <person name="Auch B."/>
            <person name="Kono T."/>
            <person name="Mallez S."/>
            <person name="Zhang Y."/>
            <person name="Obille A."/>
            <person name="Becker A."/>
            <person name="Abrahante J.E."/>
            <person name="Garbe J."/>
            <person name="Badalamenti J.P."/>
            <person name="Herman A."/>
            <person name="Mangelson H."/>
            <person name="Liachko I."/>
            <person name="Sullivan S."/>
            <person name="Sone E.D."/>
            <person name="Koren S."/>
            <person name="Silverstein K.A.T."/>
            <person name="Beckman K.B."/>
            <person name="Gohl D.M."/>
        </authorList>
    </citation>
    <scope>NUCLEOTIDE SEQUENCE</scope>
    <source>
        <strain evidence="1">Duluth1</strain>
        <tissue evidence="1">Whole animal</tissue>
    </source>
</reference>
<dbReference type="AlphaFoldDB" id="A0A9D4IJ70"/>
<keyword evidence="2" id="KW-1185">Reference proteome</keyword>
<evidence type="ECO:0000313" key="1">
    <source>
        <dbReference type="EMBL" id="KAH3773688.1"/>
    </source>
</evidence>
<proteinExistence type="predicted"/>
<accession>A0A9D4IJ70</accession>